<evidence type="ECO:0000313" key="3">
    <source>
        <dbReference type="Proteomes" id="UP001501175"/>
    </source>
</evidence>
<dbReference type="Proteomes" id="UP001501175">
    <property type="component" value="Unassembled WGS sequence"/>
</dbReference>
<keyword evidence="1" id="KW-1133">Transmembrane helix</keyword>
<keyword evidence="1" id="KW-0812">Transmembrane</keyword>
<evidence type="ECO:0000256" key="1">
    <source>
        <dbReference type="SAM" id="Phobius"/>
    </source>
</evidence>
<sequence length="123" mass="13220">MAKVNDLNIQIRRKSSRASGKEIKGFIGRVTGIGAFVIGAFAGGLLLSNEQYASGIAASGGGGLFFALSTSWATKSFRNAGRLRREVKSLKDQTSTLERMKLSLSPKYDQTNKTTSLALSLKF</sequence>
<dbReference type="EMBL" id="BAABHD010000050">
    <property type="protein sequence ID" value="GAA4461017.1"/>
    <property type="molecule type" value="Genomic_DNA"/>
</dbReference>
<reference evidence="3" key="1">
    <citation type="journal article" date="2019" name="Int. J. Syst. Evol. Microbiol.">
        <title>The Global Catalogue of Microorganisms (GCM) 10K type strain sequencing project: providing services to taxonomists for standard genome sequencing and annotation.</title>
        <authorList>
            <consortium name="The Broad Institute Genomics Platform"/>
            <consortium name="The Broad Institute Genome Sequencing Center for Infectious Disease"/>
            <person name="Wu L."/>
            <person name="Ma J."/>
        </authorList>
    </citation>
    <scope>NUCLEOTIDE SEQUENCE [LARGE SCALE GENOMIC DNA]</scope>
    <source>
        <strain evidence="3">JCM 17927</strain>
    </source>
</reference>
<dbReference type="RefSeq" id="WP_345245596.1">
    <property type="nucleotide sequence ID" value="NZ_BAABHD010000050.1"/>
</dbReference>
<proteinExistence type="predicted"/>
<feature type="transmembrane region" description="Helical" evidence="1">
    <location>
        <begin position="52"/>
        <end position="74"/>
    </location>
</feature>
<feature type="transmembrane region" description="Helical" evidence="1">
    <location>
        <begin position="26"/>
        <end position="46"/>
    </location>
</feature>
<keyword evidence="3" id="KW-1185">Reference proteome</keyword>
<accession>A0ABP8N761</accession>
<keyword evidence="1" id="KW-0472">Membrane</keyword>
<protein>
    <submittedName>
        <fullName evidence="2">Uncharacterized protein</fullName>
    </submittedName>
</protein>
<gene>
    <name evidence="2" type="ORF">GCM10023189_36330</name>
</gene>
<evidence type="ECO:0000313" key="2">
    <source>
        <dbReference type="EMBL" id="GAA4461017.1"/>
    </source>
</evidence>
<comment type="caution">
    <text evidence="2">The sequence shown here is derived from an EMBL/GenBank/DDBJ whole genome shotgun (WGS) entry which is preliminary data.</text>
</comment>
<name>A0ABP8N761_9BACT</name>
<organism evidence="2 3">
    <name type="scientific">Nibrella saemangeumensis</name>
    <dbReference type="NCBI Taxonomy" id="1084526"/>
    <lineage>
        <taxon>Bacteria</taxon>
        <taxon>Pseudomonadati</taxon>
        <taxon>Bacteroidota</taxon>
        <taxon>Cytophagia</taxon>
        <taxon>Cytophagales</taxon>
        <taxon>Spirosomataceae</taxon>
        <taxon>Nibrella</taxon>
    </lineage>
</organism>